<dbReference type="InterPro" id="IPR050483">
    <property type="entry name" value="CoA-transferase_III_domain"/>
</dbReference>
<keyword evidence="1 2" id="KW-0808">Transferase</keyword>
<name>A0A537JI13_9BACT</name>
<gene>
    <name evidence="2" type="ORF">E6H04_03425</name>
</gene>
<dbReference type="SUPFAM" id="SSF89796">
    <property type="entry name" value="CoA-transferase family III (CaiB/BaiF)"/>
    <property type="match status" value="1"/>
</dbReference>
<dbReference type="Proteomes" id="UP000320048">
    <property type="component" value="Unassembled WGS sequence"/>
</dbReference>
<dbReference type="Gene3D" id="3.30.1540.10">
    <property type="entry name" value="formyl-coa transferase, domain 3"/>
    <property type="match status" value="1"/>
</dbReference>
<organism evidence="2 3">
    <name type="scientific">Candidatus Segetimicrobium genomatis</name>
    <dbReference type="NCBI Taxonomy" id="2569760"/>
    <lineage>
        <taxon>Bacteria</taxon>
        <taxon>Bacillati</taxon>
        <taxon>Candidatus Sysuimicrobiota</taxon>
        <taxon>Candidatus Sysuimicrobiia</taxon>
        <taxon>Candidatus Sysuimicrobiales</taxon>
        <taxon>Candidatus Segetimicrobiaceae</taxon>
        <taxon>Candidatus Segetimicrobium</taxon>
    </lineage>
</organism>
<reference evidence="2 3" key="1">
    <citation type="journal article" date="2019" name="Nat. Microbiol.">
        <title>Mediterranean grassland soil C-N compound turnover is dependent on rainfall and depth, and is mediated by genomically divergent microorganisms.</title>
        <authorList>
            <person name="Diamond S."/>
            <person name="Andeer P.F."/>
            <person name="Li Z."/>
            <person name="Crits-Christoph A."/>
            <person name="Burstein D."/>
            <person name="Anantharaman K."/>
            <person name="Lane K.R."/>
            <person name="Thomas B.C."/>
            <person name="Pan C."/>
            <person name="Northen T.R."/>
            <person name="Banfield J.F."/>
        </authorList>
    </citation>
    <scope>NUCLEOTIDE SEQUENCE [LARGE SCALE GENOMIC DNA]</scope>
    <source>
        <strain evidence="2">NP_7</strain>
    </source>
</reference>
<sequence length="391" mass="43019">MFLTGVRIISLTHFLQGPSGVQFLADLGADVIKVEPPGRGAWERSWSGANTYLHGESLFYLLANRNQRSLTLNLKSETGKAVLRRLIRSSDVLVENYRPGVLERLGFGYKAVAGENPRLVYCSCSGYGPDGPYREHPGQDLLVQALSGLAWISGRTDDPPTPVGTAVVDQHAAALIAIGVLAALRRRDQAGRGGRVDITLLSAALDLQIEPLTYYLNGGRLKPRSRAGLPDIFHEAPYGVYRTRDGWIAISMTPLGRLAEVTGSPALANFQEEESFERREEIATVVAEAVATRTTHEWLNAFRPAGIWCAPVNDYSQVVTDPQVLWNRCFLEFDHPRAGAVRVLSHPIRYDGDPPPLRRRPPLLGEDTDEVLRELGYSSAEVETLRTEGAV</sequence>
<dbReference type="GO" id="GO:0008410">
    <property type="term" value="F:CoA-transferase activity"/>
    <property type="evidence" value="ECO:0007669"/>
    <property type="project" value="TreeGrafter"/>
</dbReference>
<dbReference type="PANTHER" id="PTHR48207">
    <property type="entry name" value="SUCCINATE--HYDROXYMETHYLGLUTARATE COA-TRANSFERASE"/>
    <property type="match status" value="1"/>
</dbReference>
<dbReference type="EMBL" id="VBAO01000086">
    <property type="protein sequence ID" value="TMI83188.1"/>
    <property type="molecule type" value="Genomic_DNA"/>
</dbReference>
<dbReference type="PANTHER" id="PTHR48207:SF4">
    <property type="entry name" value="BLL6097 PROTEIN"/>
    <property type="match status" value="1"/>
</dbReference>
<dbReference type="InterPro" id="IPR044855">
    <property type="entry name" value="CoA-Trfase_III_dom3_sf"/>
</dbReference>
<proteinExistence type="predicted"/>
<dbReference type="InterPro" id="IPR003673">
    <property type="entry name" value="CoA-Trfase_fam_III"/>
</dbReference>
<evidence type="ECO:0000256" key="1">
    <source>
        <dbReference type="ARBA" id="ARBA00022679"/>
    </source>
</evidence>
<evidence type="ECO:0000313" key="3">
    <source>
        <dbReference type="Proteomes" id="UP000320048"/>
    </source>
</evidence>
<dbReference type="InterPro" id="IPR023606">
    <property type="entry name" value="CoA-Trfase_III_dom_1_sf"/>
</dbReference>
<evidence type="ECO:0000313" key="2">
    <source>
        <dbReference type="EMBL" id="TMI83188.1"/>
    </source>
</evidence>
<dbReference type="Gene3D" id="3.40.50.10540">
    <property type="entry name" value="Crotonobetainyl-coa:carnitine coa-transferase, domain 1"/>
    <property type="match status" value="1"/>
</dbReference>
<protein>
    <submittedName>
        <fullName evidence="2">CoA transferase</fullName>
    </submittedName>
</protein>
<accession>A0A537JI13</accession>
<comment type="caution">
    <text evidence="2">The sequence shown here is derived from an EMBL/GenBank/DDBJ whole genome shotgun (WGS) entry which is preliminary data.</text>
</comment>
<dbReference type="AlphaFoldDB" id="A0A537JI13"/>
<dbReference type="Pfam" id="PF02515">
    <property type="entry name" value="CoA_transf_3"/>
    <property type="match status" value="1"/>
</dbReference>